<feature type="binding site" evidence="5">
    <location>
        <begin position="190"/>
        <end position="195"/>
    </location>
    <ligand>
        <name>NADP(+)</name>
        <dbReference type="ChEBI" id="CHEBI:58349"/>
    </ligand>
</feature>
<dbReference type="UniPathway" id="UPA00251">
    <property type="reaction ID" value="UER00316"/>
</dbReference>
<dbReference type="GO" id="GO:0050661">
    <property type="term" value="F:NADP binding"/>
    <property type="evidence" value="ECO:0007669"/>
    <property type="project" value="InterPro"/>
</dbReference>
<dbReference type="RefSeq" id="WP_218258997.1">
    <property type="nucleotide sequence ID" value="NZ_CP077717.1"/>
</dbReference>
<feature type="domain" description="Quinate/shikimate 5-dehydrogenase/glutamyl-tRNA reductase" evidence="8">
    <location>
        <begin position="173"/>
        <end position="286"/>
    </location>
</feature>
<comment type="domain">
    <text evidence="5">Possesses an unusual extended V-shaped dimeric structure with each monomer consisting of three distinct domains arranged along a curved 'spinal' alpha-helix. The N-terminal catalytic domain specifically recognizes the glutamate moiety of the substrate. The second domain is the NADPH-binding domain, and the third C-terminal domain is responsible for dimerization.</text>
</comment>
<dbReference type="PROSITE" id="PS00747">
    <property type="entry name" value="GLUTR"/>
    <property type="match status" value="1"/>
</dbReference>
<dbReference type="Proteomes" id="UP000694018">
    <property type="component" value="Chromosome"/>
</dbReference>
<dbReference type="InterPro" id="IPR006151">
    <property type="entry name" value="Shikm_DH/Glu-tRNA_Rdtase"/>
</dbReference>
<dbReference type="InterPro" id="IPR018214">
    <property type="entry name" value="GluRdtase_CS"/>
</dbReference>
<comment type="pathway">
    <text evidence="1 5 6">Porphyrin-containing compound metabolism; protoporphyrin-IX biosynthesis; 5-aminolevulinate from L-glutamyl-tRNA(Glu): step 1/2.</text>
</comment>
<dbReference type="CDD" id="cd05213">
    <property type="entry name" value="NAD_bind_Glutamyl_tRNA_reduct"/>
    <property type="match status" value="1"/>
</dbReference>
<reference evidence="10" key="1">
    <citation type="journal article" date="2021" name="Environ. Microbiol.">
        <title>New insights into the diversity and evolution of the archaeal mobilome from three complete genomes of Saccharolobus shibatae.</title>
        <authorList>
            <person name="Medvedeva S."/>
            <person name="Brandt D."/>
            <person name="Cvirkaite-Krupovic V."/>
            <person name="Liu Y."/>
            <person name="Severinov K."/>
            <person name="Ishino S."/>
            <person name="Ishino Y."/>
            <person name="Prangishvili D."/>
            <person name="Kalinowski J."/>
            <person name="Krupovic M."/>
        </authorList>
    </citation>
    <scope>NUCLEOTIDE SEQUENCE</scope>
    <source>
        <strain evidence="10">B12</strain>
    </source>
</reference>
<dbReference type="GO" id="GO:0019353">
    <property type="term" value="P:protoporphyrinogen IX biosynthetic process from glutamate"/>
    <property type="evidence" value="ECO:0007669"/>
    <property type="project" value="TreeGrafter"/>
</dbReference>
<comment type="miscellaneous">
    <text evidence="5">During catalysis, the active site Cys acts as a nucleophile attacking the alpha-carbonyl group of tRNA-bound glutamate with the formation of a thioester intermediate between enzyme and glutamate, and the concomitant release of tRNA(Glu). The thioester intermediate is finally reduced by direct hydride transfer from NADPH, to form the product GSA.</text>
</comment>
<evidence type="ECO:0000256" key="3">
    <source>
        <dbReference type="ARBA" id="ARBA00012970"/>
    </source>
</evidence>
<evidence type="ECO:0000259" key="7">
    <source>
        <dbReference type="Pfam" id="PF00745"/>
    </source>
</evidence>
<comment type="catalytic activity">
    <reaction evidence="4 5 6">
        <text>(S)-4-amino-5-oxopentanoate + tRNA(Glu) + NADP(+) = L-glutamyl-tRNA(Glu) + NADPH + H(+)</text>
        <dbReference type="Rhea" id="RHEA:12344"/>
        <dbReference type="Rhea" id="RHEA-COMP:9663"/>
        <dbReference type="Rhea" id="RHEA-COMP:9680"/>
        <dbReference type="ChEBI" id="CHEBI:15378"/>
        <dbReference type="ChEBI" id="CHEBI:57501"/>
        <dbReference type="ChEBI" id="CHEBI:57783"/>
        <dbReference type="ChEBI" id="CHEBI:58349"/>
        <dbReference type="ChEBI" id="CHEBI:78442"/>
        <dbReference type="ChEBI" id="CHEBI:78520"/>
        <dbReference type="EC" id="1.2.1.70"/>
    </reaction>
</comment>
<sequence>MTSNEELLQNYCSILFTYKTIGISNLHLYYFRETEIKSLRQLINAEFTILQTCNRVEIYLYSNSNTINEIDKIIQYLNNVHNEPIGNQARVLCGKDSIKHLFLVASGADSLSIGEYEILSQIRSTIDMFKKLGFSGKYLQILFERAIKVGRKVREETSISKGKVGIYSLAIDEAKRQFNDFHDRKIVIVGAGEMGQKIANMLYNEGVKNVTIMNRTVEKAKQLALKFGYNYEKLDLDKLGSFDIAFISISHENLRLENKWNTLIVDITVPPLFTGNNVITLEELEKISKLNFKAREEELVKINKLVEDGIDELIYDYKKEIYSEFMSKIMKRVETIRENEIVRAYKELEKLGINNQQVKEILDLMTRSIMKKSFQPLFDNVRSLVFDGENSINYINFLIDIFKDGNIPSFETKKIKEKQISKRSSS</sequence>
<evidence type="ECO:0000256" key="1">
    <source>
        <dbReference type="ARBA" id="ARBA00005059"/>
    </source>
</evidence>
<feature type="binding site" evidence="5">
    <location>
        <begin position="115"/>
        <end position="117"/>
    </location>
    <ligand>
        <name>substrate</name>
    </ligand>
</feature>
<comment type="similarity">
    <text evidence="2 5 6">Belongs to the glutamyl-tRNA reductase family.</text>
</comment>
<evidence type="ECO:0000259" key="9">
    <source>
        <dbReference type="Pfam" id="PF05201"/>
    </source>
</evidence>
<gene>
    <name evidence="5" type="primary">hemA</name>
    <name evidence="10" type="ORF">J5U23_00078</name>
</gene>
<keyword evidence="5 6" id="KW-0560">Oxidoreductase</keyword>
<dbReference type="NCBIfam" id="NF000752">
    <property type="entry name" value="PRK00045.4-2"/>
    <property type="match status" value="1"/>
</dbReference>
<dbReference type="GeneID" id="65561700"/>
<feature type="active site" description="Nucleophile" evidence="5">
    <location>
        <position position="53"/>
    </location>
</feature>
<accession>A0A8F5BL86</accession>
<evidence type="ECO:0000259" key="8">
    <source>
        <dbReference type="Pfam" id="PF01488"/>
    </source>
</evidence>
<protein>
    <recommendedName>
        <fullName evidence="3 5">Glutamyl-tRNA reductase</fullName>
        <shortName evidence="5">GluTR</shortName>
        <ecNumber evidence="3 5">1.2.1.70</ecNumber>
    </recommendedName>
</protein>
<feature type="binding site" evidence="5">
    <location>
        <position position="110"/>
    </location>
    <ligand>
        <name>substrate</name>
    </ligand>
</feature>
<dbReference type="HAMAP" id="MF_00087">
    <property type="entry name" value="Glu_tRNA_reductase"/>
    <property type="match status" value="1"/>
</dbReference>
<keyword evidence="5 6" id="KW-0521">NADP</keyword>
<dbReference type="EMBL" id="CP077717">
    <property type="protein sequence ID" value="QXJ27220.1"/>
    <property type="molecule type" value="Genomic_DNA"/>
</dbReference>
<dbReference type="Pfam" id="PF05201">
    <property type="entry name" value="GlutR_N"/>
    <property type="match status" value="1"/>
</dbReference>
<feature type="binding site" evidence="5">
    <location>
        <begin position="52"/>
        <end position="55"/>
    </location>
    <ligand>
        <name>substrate</name>
    </ligand>
</feature>
<dbReference type="NCBIfam" id="TIGR01035">
    <property type="entry name" value="hemA"/>
    <property type="match status" value="1"/>
</dbReference>
<dbReference type="Pfam" id="PF01488">
    <property type="entry name" value="Shikimate_DH"/>
    <property type="match status" value="1"/>
</dbReference>
<comment type="function">
    <text evidence="5">Catalyzes the NADPH-dependent reduction of glutamyl-tRNA(Glu) to glutamate 1-semialdehyde (GSA).</text>
</comment>
<dbReference type="PANTHER" id="PTHR43013">
    <property type="entry name" value="GLUTAMYL-TRNA REDUCTASE"/>
    <property type="match status" value="1"/>
</dbReference>
<evidence type="ECO:0000313" key="11">
    <source>
        <dbReference type="Proteomes" id="UP000694018"/>
    </source>
</evidence>
<proteinExistence type="inferred from homology"/>
<feature type="binding site" evidence="5">
    <location>
        <position position="121"/>
    </location>
    <ligand>
        <name>substrate</name>
    </ligand>
</feature>
<dbReference type="Pfam" id="PF00745">
    <property type="entry name" value="GlutR_dimer"/>
    <property type="match status" value="1"/>
</dbReference>
<evidence type="ECO:0000256" key="2">
    <source>
        <dbReference type="ARBA" id="ARBA00005916"/>
    </source>
</evidence>
<evidence type="ECO:0000256" key="4">
    <source>
        <dbReference type="ARBA" id="ARBA00047464"/>
    </source>
</evidence>
<dbReference type="AlphaFoldDB" id="A0A8F5BL86"/>
<evidence type="ECO:0000256" key="5">
    <source>
        <dbReference type="HAMAP-Rule" id="MF_00087"/>
    </source>
</evidence>
<comment type="subunit">
    <text evidence="5">Homodimer.</text>
</comment>
<dbReference type="EC" id="1.2.1.70" evidence="3 5"/>
<dbReference type="InterPro" id="IPR000343">
    <property type="entry name" value="4pyrrol_synth_GluRdtase"/>
</dbReference>
<dbReference type="InterPro" id="IPR015896">
    <property type="entry name" value="4pyrrol_synth_GluRdtase_dimer"/>
</dbReference>
<dbReference type="KEGG" id="sshi:J5U23_00078"/>
<feature type="domain" description="Tetrapyrrole biosynthesis glutamyl-tRNA reductase dimerisation" evidence="7">
    <location>
        <begin position="302"/>
        <end position="403"/>
    </location>
</feature>
<organism evidence="10 11">
    <name type="scientific">Saccharolobus shibatae (strain ATCC 51178 / DSM 5389 / JCM 8931 / NBRC 15437 / B12)</name>
    <name type="common">Sulfolobus shibatae</name>
    <dbReference type="NCBI Taxonomy" id="523848"/>
    <lineage>
        <taxon>Archaea</taxon>
        <taxon>Thermoproteota</taxon>
        <taxon>Thermoprotei</taxon>
        <taxon>Sulfolobales</taxon>
        <taxon>Sulfolobaceae</taxon>
        <taxon>Saccharolobus</taxon>
    </lineage>
</organism>
<name>A0A8F5BL86_SACSH</name>
<dbReference type="GO" id="GO:0008883">
    <property type="term" value="F:glutamyl-tRNA reductase activity"/>
    <property type="evidence" value="ECO:0007669"/>
    <property type="project" value="UniProtKB-UniRule"/>
</dbReference>
<dbReference type="PIRSF" id="PIRSF000445">
    <property type="entry name" value="4pyrrol_synth_GluRdtase"/>
    <property type="match status" value="1"/>
</dbReference>
<evidence type="ECO:0000313" key="10">
    <source>
        <dbReference type="EMBL" id="QXJ27220.1"/>
    </source>
</evidence>
<dbReference type="InterPro" id="IPR015895">
    <property type="entry name" value="4pyrrol_synth_GluRdtase_N"/>
</dbReference>
<keyword evidence="5 6" id="KW-0627">Porphyrin biosynthesis</keyword>
<feature type="site" description="Important for activity" evidence="5">
    <location>
        <position position="100"/>
    </location>
</feature>
<feature type="domain" description="Glutamyl-tRNA reductase N-terminal" evidence="9">
    <location>
        <begin position="16"/>
        <end position="157"/>
    </location>
</feature>
<evidence type="ECO:0000256" key="6">
    <source>
        <dbReference type="RuleBase" id="RU000584"/>
    </source>
</evidence>
<dbReference type="OrthoDB" id="4562at2157"/>
<dbReference type="NCBIfam" id="NF000751">
    <property type="entry name" value="PRK00045.4-1"/>
    <property type="match status" value="1"/>
</dbReference>
<dbReference type="PANTHER" id="PTHR43013:SF1">
    <property type="entry name" value="GLUTAMYL-TRNA REDUCTASE"/>
    <property type="match status" value="1"/>
</dbReference>